<dbReference type="STRING" id="46223.SAMN05421852_106152"/>
<dbReference type="OrthoDB" id="9787435at2"/>
<proteinExistence type="predicted"/>
<gene>
    <name evidence="4" type="ORF">SAMN05421852_106152</name>
</gene>
<dbReference type="InterPro" id="IPR002364">
    <property type="entry name" value="Quin_OxRdtase/zeta-crystal_CS"/>
</dbReference>
<dbReference type="CDD" id="cd08241">
    <property type="entry name" value="QOR1"/>
    <property type="match status" value="1"/>
</dbReference>
<dbReference type="GO" id="GO:0008270">
    <property type="term" value="F:zinc ion binding"/>
    <property type="evidence" value="ECO:0007669"/>
    <property type="project" value="InterPro"/>
</dbReference>
<dbReference type="GO" id="GO:0070402">
    <property type="term" value="F:NADPH binding"/>
    <property type="evidence" value="ECO:0007669"/>
    <property type="project" value="TreeGrafter"/>
</dbReference>
<dbReference type="Proteomes" id="UP000199545">
    <property type="component" value="Unassembled WGS sequence"/>
</dbReference>
<dbReference type="InterPro" id="IPR011032">
    <property type="entry name" value="GroES-like_sf"/>
</dbReference>
<sequence length="324" mass="34855">MKAIQFSEYGKPDVLQVVDIPVPTLNPGGVLVQVKAAGVNFADTARRYGQYLAKTPLPYIPGSEAAGVITEVSPDVTRFKVGDRVVALTEKGCYAEYVALHEKQLIPIPEDVDFEQAAAILVQGLSAYHILKTSGQLAQGESVLVHAAAGGVGTLAVQLAKLMGAGQVIATASSSDKLELACSLGADVGVNYTDENWKDQVMDLTEGRGIDIVLEMVGGDIFKKSLQCLAKFGRLVIYGRAGGEKTRFDPAVLMQRNTSVIGFWLPRIMERPALYQESVKELLNYVGEGKLKLIIGQTFPLEEAGKAHELLESRQTTGKIILVP</sequence>
<dbReference type="SUPFAM" id="SSF50129">
    <property type="entry name" value="GroES-like"/>
    <property type="match status" value="1"/>
</dbReference>
<dbReference type="Gene3D" id="3.40.50.720">
    <property type="entry name" value="NAD(P)-binding Rossmann-like Domain"/>
    <property type="match status" value="1"/>
</dbReference>
<feature type="domain" description="Enoyl reductase (ER)" evidence="3">
    <location>
        <begin position="10"/>
        <end position="322"/>
    </location>
</feature>
<organism evidence="4 5">
    <name type="scientific">Thermoflavimicrobium dichotomicum</name>
    <dbReference type="NCBI Taxonomy" id="46223"/>
    <lineage>
        <taxon>Bacteria</taxon>
        <taxon>Bacillati</taxon>
        <taxon>Bacillota</taxon>
        <taxon>Bacilli</taxon>
        <taxon>Bacillales</taxon>
        <taxon>Thermoactinomycetaceae</taxon>
        <taxon>Thermoflavimicrobium</taxon>
    </lineage>
</organism>
<dbReference type="GO" id="GO:0005829">
    <property type="term" value="C:cytosol"/>
    <property type="evidence" value="ECO:0007669"/>
    <property type="project" value="TreeGrafter"/>
</dbReference>
<evidence type="ECO:0000313" key="5">
    <source>
        <dbReference type="Proteomes" id="UP000199545"/>
    </source>
</evidence>
<dbReference type="SUPFAM" id="SSF51735">
    <property type="entry name" value="NAD(P)-binding Rossmann-fold domains"/>
    <property type="match status" value="1"/>
</dbReference>
<dbReference type="GO" id="GO:0003960">
    <property type="term" value="F:quinone reductase (NADPH) activity"/>
    <property type="evidence" value="ECO:0007669"/>
    <property type="project" value="TreeGrafter"/>
</dbReference>
<dbReference type="InterPro" id="IPR014189">
    <property type="entry name" value="Quinone_OxRdtase_PIG3"/>
</dbReference>
<accession>A0A1I3PWN3</accession>
<dbReference type="PROSITE" id="PS01162">
    <property type="entry name" value="QOR_ZETA_CRYSTAL"/>
    <property type="match status" value="1"/>
</dbReference>
<dbReference type="PANTHER" id="PTHR48106:SF13">
    <property type="entry name" value="QUINONE OXIDOREDUCTASE-RELATED"/>
    <property type="match status" value="1"/>
</dbReference>
<dbReference type="NCBIfam" id="TIGR02824">
    <property type="entry name" value="quinone_pig3"/>
    <property type="match status" value="1"/>
</dbReference>
<keyword evidence="5" id="KW-1185">Reference proteome</keyword>
<dbReference type="Pfam" id="PF00107">
    <property type="entry name" value="ADH_zinc_N"/>
    <property type="match status" value="1"/>
</dbReference>
<evidence type="ECO:0000313" key="4">
    <source>
        <dbReference type="EMBL" id="SFJ26023.1"/>
    </source>
</evidence>
<keyword evidence="2" id="KW-0560">Oxidoreductase</keyword>
<dbReference type="Pfam" id="PF08240">
    <property type="entry name" value="ADH_N"/>
    <property type="match status" value="1"/>
</dbReference>
<keyword evidence="1" id="KW-0521">NADP</keyword>
<evidence type="ECO:0000256" key="2">
    <source>
        <dbReference type="ARBA" id="ARBA00023002"/>
    </source>
</evidence>
<dbReference type="Gene3D" id="3.90.180.10">
    <property type="entry name" value="Medium-chain alcohol dehydrogenases, catalytic domain"/>
    <property type="match status" value="1"/>
</dbReference>
<dbReference type="InterPro" id="IPR020843">
    <property type="entry name" value="ER"/>
</dbReference>
<evidence type="ECO:0000256" key="1">
    <source>
        <dbReference type="ARBA" id="ARBA00022857"/>
    </source>
</evidence>
<dbReference type="PANTHER" id="PTHR48106">
    <property type="entry name" value="QUINONE OXIDOREDUCTASE PIG3-RELATED"/>
    <property type="match status" value="1"/>
</dbReference>
<dbReference type="InterPro" id="IPR013149">
    <property type="entry name" value="ADH-like_C"/>
</dbReference>
<dbReference type="RefSeq" id="WP_093229522.1">
    <property type="nucleotide sequence ID" value="NZ_FORR01000006.1"/>
</dbReference>
<protein>
    <submittedName>
        <fullName evidence="4">NADPH2:quinone reductase</fullName>
    </submittedName>
</protein>
<dbReference type="SMART" id="SM00829">
    <property type="entry name" value="PKS_ER"/>
    <property type="match status" value="1"/>
</dbReference>
<dbReference type="InterPro" id="IPR036291">
    <property type="entry name" value="NAD(P)-bd_dom_sf"/>
</dbReference>
<evidence type="ECO:0000259" key="3">
    <source>
        <dbReference type="SMART" id="SM00829"/>
    </source>
</evidence>
<dbReference type="GO" id="GO:0035925">
    <property type="term" value="F:mRNA 3'-UTR AU-rich region binding"/>
    <property type="evidence" value="ECO:0007669"/>
    <property type="project" value="TreeGrafter"/>
</dbReference>
<dbReference type="EMBL" id="FORR01000006">
    <property type="protein sequence ID" value="SFJ26023.1"/>
    <property type="molecule type" value="Genomic_DNA"/>
</dbReference>
<name>A0A1I3PWN3_9BACL</name>
<dbReference type="InterPro" id="IPR013154">
    <property type="entry name" value="ADH-like_N"/>
</dbReference>
<dbReference type="AlphaFoldDB" id="A0A1I3PWN3"/>
<reference evidence="4 5" key="1">
    <citation type="submission" date="2016-10" db="EMBL/GenBank/DDBJ databases">
        <authorList>
            <person name="de Groot N.N."/>
        </authorList>
    </citation>
    <scope>NUCLEOTIDE SEQUENCE [LARGE SCALE GENOMIC DNA]</scope>
    <source>
        <strain evidence="4 5">DSM 44778</strain>
    </source>
</reference>